<gene>
    <name evidence="10" type="ORF">ACFONA_05235</name>
</gene>
<evidence type="ECO:0000259" key="9">
    <source>
        <dbReference type="PROSITE" id="PS50929"/>
    </source>
</evidence>
<dbReference type="InterPro" id="IPR036640">
    <property type="entry name" value="ABC1_TM_sf"/>
</dbReference>
<comment type="subcellular location">
    <subcellularLocation>
        <location evidence="1">Cell membrane</location>
        <topology evidence="1">Multi-pass membrane protein</topology>
    </subcellularLocation>
</comment>
<accession>A0ABV7STB1</accession>
<protein>
    <submittedName>
        <fullName evidence="10">ATP-binding cassette domain-containing protein</fullName>
    </submittedName>
</protein>
<feature type="domain" description="ABC transporter" evidence="8">
    <location>
        <begin position="359"/>
        <end position="573"/>
    </location>
</feature>
<evidence type="ECO:0000256" key="6">
    <source>
        <dbReference type="ARBA" id="ARBA00023136"/>
    </source>
</evidence>
<dbReference type="GO" id="GO:0005524">
    <property type="term" value="F:ATP binding"/>
    <property type="evidence" value="ECO:0007669"/>
    <property type="project" value="UniProtKB-KW"/>
</dbReference>
<evidence type="ECO:0000256" key="4">
    <source>
        <dbReference type="ARBA" id="ARBA00022840"/>
    </source>
</evidence>
<name>A0ABV7STB1_9SPHN</name>
<organism evidence="10 11">
    <name type="scientific">Sphingomonas hylomeconis</name>
    <dbReference type="NCBI Taxonomy" id="1395958"/>
    <lineage>
        <taxon>Bacteria</taxon>
        <taxon>Pseudomonadati</taxon>
        <taxon>Pseudomonadota</taxon>
        <taxon>Alphaproteobacteria</taxon>
        <taxon>Sphingomonadales</taxon>
        <taxon>Sphingomonadaceae</taxon>
        <taxon>Sphingomonas</taxon>
    </lineage>
</organism>
<keyword evidence="3" id="KW-0547">Nucleotide-binding</keyword>
<dbReference type="PROSITE" id="PS00211">
    <property type="entry name" value="ABC_TRANSPORTER_1"/>
    <property type="match status" value="1"/>
</dbReference>
<evidence type="ECO:0000313" key="10">
    <source>
        <dbReference type="EMBL" id="MFC3579561.1"/>
    </source>
</evidence>
<keyword evidence="5 7" id="KW-1133">Transmembrane helix</keyword>
<dbReference type="InterPro" id="IPR039421">
    <property type="entry name" value="Type_1_exporter"/>
</dbReference>
<dbReference type="PROSITE" id="PS50893">
    <property type="entry name" value="ABC_TRANSPORTER_2"/>
    <property type="match status" value="1"/>
</dbReference>
<dbReference type="RefSeq" id="WP_261293539.1">
    <property type="nucleotide sequence ID" value="NZ_JANQBK010000003.1"/>
</dbReference>
<feature type="transmembrane region" description="Helical" evidence="7">
    <location>
        <begin position="275"/>
        <end position="308"/>
    </location>
</feature>
<evidence type="ECO:0000256" key="5">
    <source>
        <dbReference type="ARBA" id="ARBA00022989"/>
    </source>
</evidence>
<dbReference type="InterPro" id="IPR003593">
    <property type="entry name" value="AAA+_ATPase"/>
</dbReference>
<evidence type="ECO:0000256" key="7">
    <source>
        <dbReference type="SAM" id="Phobius"/>
    </source>
</evidence>
<sequence length="573" mass="59502">MTGNERHGTAHAAAEFLRTFADYAGWRGVGAAVLVGASAIVEGISVVMLIPILGVVVPGGADATWRGWLSAPLVRIGATTPLQQLGVLLAAFLGVALLRAGLLYARDIMLARLQAGFIETLRNRALGTLAEAPWSRIVALRHARITNLLGTEMQRVAGSAQFMIQATVSAVLLIVQAALAFSLAPGFALVAMLPLAIGAVAMVRGSGRSRDLGGDVVRHSQAMMGSASGLLGGLKAAAAQNGQGHFIREFAAIQTALRLRTLQFQRRQARTRGAFGLGSAIAGAAVVFGGVAYGIAPPVLIALILIFARMSGPAQQIQAALQNFYFGLPSFEGIQQLEHELRRDTAPVAAPVTPPPGAIELRAVRYLHPGGGGVKQATLRIAPGSFVGIAGPSGAGKTTLIDLLIGLLQPQAGEMRIGGAALDAAMLAGWREGIAYVPQDGFLFHDSVRRNLSWDGSAEPAAIERALALAGADAVVARLPQGLDTVIGERGAMLSGGERQRIALARALVRPLRLLVLDEATNAIDAAGEAALLARLAALSPRPTIVMVSHRAESMALCDRVIQVHSGVVDATG</sequence>
<feature type="transmembrane region" description="Helical" evidence="7">
    <location>
        <begin position="187"/>
        <end position="203"/>
    </location>
</feature>
<dbReference type="InterPro" id="IPR011527">
    <property type="entry name" value="ABC1_TM_dom"/>
</dbReference>
<evidence type="ECO:0000256" key="1">
    <source>
        <dbReference type="ARBA" id="ARBA00004651"/>
    </source>
</evidence>
<dbReference type="PANTHER" id="PTHR24221">
    <property type="entry name" value="ATP-BINDING CASSETTE SUB-FAMILY B"/>
    <property type="match status" value="1"/>
</dbReference>
<evidence type="ECO:0000256" key="3">
    <source>
        <dbReference type="ARBA" id="ARBA00022741"/>
    </source>
</evidence>
<dbReference type="Proteomes" id="UP001595713">
    <property type="component" value="Unassembled WGS sequence"/>
</dbReference>
<keyword evidence="6 7" id="KW-0472">Membrane</keyword>
<keyword evidence="4 10" id="KW-0067">ATP-binding</keyword>
<dbReference type="PROSITE" id="PS50929">
    <property type="entry name" value="ABC_TM1F"/>
    <property type="match status" value="1"/>
</dbReference>
<feature type="transmembrane region" description="Helical" evidence="7">
    <location>
        <begin position="162"/>
        <end position="181"/>
    </location>
</feature>
<dbReference type="Gene3D" id="1.20.1560.10">
    <property type="entry name" value="ABC transporter type 1, transmembrane domain"/>
    <property type="match status" value="1"/>
</dbReference>
<comment type="caution">
    <text evidence="10">The sequence shown here is derived from an EMBL/GenBank/DDBJ whole genome shotgun (WGS) entry which is preliminary data.</text>
</comment>
<keyword evidence="11" id="KW-1185">Reference proteome</keyword>
<proteinExistence type="predicted"/>
<feature type="transmembrane region" description="Helical" evidence="7">
    <location>
        <begin position="28"/>
        <end position="61"/>
    </location>
</feature>
<evidence type="ECO:0000259" key="8">
    <source>
        <dbReference type="PROSITE" id="PS50893"/>
    </source>
</evidence>
<dbReference type="InterPro" id="IPR017871">
    <property type="entry name" value="ABC_transporter-like_CS"/>
</dbReference>
<keyword evidence="2 7" id="KW-0812">Transmembrane</keyword>
<dbReference type="Pfam" id="PF00664">
    <property type="entry name" value="ABC_membrane"/>
    <property type="match status" value="1"/>
</dbReference>
<dbReference type="PANTHER" id="PTHR24221:SF654">
    <property type="entry name" value="ATP-BINDING CASSETTE SUB-FAMILY B MEMBER 6"/>
    <property type="match status" value="1"/>
</dbReference>
<dbReference type="SUPFAM" id="SSF90123">
    <property type="entry name" value="ABC transporter transmembrane region"/>
    <property type="match status" value="1"/>
</dbReference>
<evidence type="ECO:0000256" key="2">
    <source>
        <dbReference type="ARBA" id="ARBA00022692"/>
    </source>
</evidence>
<dbReference type="SUPFAM" id="SSF52540">
    <property type="entry name" value="P-loop containing nucleoside triphosphate hydrolases"/>
    <property type="match status" value="1"/>
</dbReference>
<dbReference type="Gene3D" id="3.40.50.300">
    <property type="entry name" value="P-loop containing nucleotide triphosphate hydrolases"/>
    <property type="match status" value="1"/>
</dbReference>
<dbReference type="EMBL" id="JBHRXP010000002">
    <property type="protein sequence ID" value="MFC3579561.1"/>
    <property type="molecule type" value="Genomic_DNA"/>
</dbReference>
<dbReference type="InterPro" id="IPR027417">
    <property type="entry name" value="P-loop_NTPase"/>
</dbReference>
<dbReference type="InterPro" id="IPR003439">
    <property type="entry name" value="ABC_transporter-like_ATP-bd"/>
</dbReference>
<evidence type="ECO:0000313" key="11">
    <source>
        <dbReference type="Proteomes" id="UP001595713"/>
    </source>
</evidence>
<dbReference type="SMART" id="SM00382">
    <property type="entry name" value="AAA"/>
    <property type="match status" value="1"/>
</dbReference>
<dbReference type="Pfam" id="PF00005">
    <property type="entry name" value="ABC_tran"/>
    <property type="match status" value="1"/>
</dbReference>
<feature type="domain" description="ABC transmembrane type-1" evidence="9">
    <location>
        <begin position="29"/>
        <end position="324"/>
    </location>
</feature>
<feature type="transmembrane region" description="Helical" evidence="7">
    <location>
        <begin position="81"/>
        <end position="105"/>
    </location>
</feature>
<reference evidence="11" key="1">
    <citation type="journal article" date="2019" name="Int. J. Syst. Evol. Microbiol.">
        <title>The Global Catalogue of Microorganisms (GCM) 10K type strain sequencing project: providing services to taxonomists for standard genome sequencing and annotation.</title>
        <authorList>
            <consortium name="The Broad Institute Genomics Platform"/>
            <consortium name="The Broad Institute Genome Sequencing Center for Infectious Disease"/>
            <person name="Wu L."/>
            <person name="Ma J."/>
        </authorList>
    </citation>
    <scope>NUCLEOTIDE SEQUENCE [LARGE SCALE GENOMIC DNA]</scope>
    <source>
        <strain evidence="11">KCTC 42739</strain>
    </source>
</reference>